<accession>A0A8X7TJF6</accession>
<feature type="region of interest" description="Disordered" evidence="1">
    <location>
        <begin position="40"/>
        <end position="78"/>
    </location>
</feature>
<proteinExistence type="predicted"/>
<evidence type="ECO:0000313" key="3">
    <source>
        <dbReference type="Proteomes" id="UP000886595"/>
    </source>
</evidence>
<keyword evidence="3" id="KW-1185">Reference proteome</keyword>
<reference evidence="2 3" key="1">
    <citation type="submission" date="2020-02" db="EMBL/GenBank/DDBJ databases">
        <authorList>
            <person name="Ma Q."/>
            <person name="Huang Y."/>
            <person name="Song X."/>
            <person name="Pei D."/>
        </authorList>
    </citation>
    <scope>NUCLEOTIDE SEQUENCE [LARGE SCALE GENOMIC DNA]</scope>
    <source>
        <strain evidence="2">Sxm20200214</strain>
        <tissue evidence="2">Leaf</tissue>
    </source>
</reference>
<comment type="caution">
    <text evidence="2">The sequence shown here is derived from an EMBL/GenBank/DDBJ whole genome shotgun (WGS) entry which is preliminary data.</text>
</comment>
<sequence length="110" mass="11794">MDSAFLKDTVVNLAESGSGGDPSRVRGYVDGDVAEVRHVEDENEDGGADVAIGARSDDDGGFGGGGSVEPGVSDVSGGWWSRKGWSERRRSWRFGLVGFRLLEKHLRNVL</sequence>
<name>A0A8X7TJF6_BRACI</name>
<evidence type="ECO:0000313" key="2">
    <source>
        <dbReference type="EMBL" id="KAG2243346.1"/>
    </source>
</evidence>
<dbReference type="AlphaFoldDB" id="A0A8X7TJF6"/>
<gene>
    <name evidence="2" type="ORF">Bca52824_094811</name>
</gene>
<dbReference type="EMBL" id="JAAMPC010000213">
    <property type="protein sequence ID" value="KAG2243346.1"/>
    <property type="molecule type" value="Genomic_DNA"/>
</dbReference>
<protein>
    <submittedName>
        <fullName evidence="2">Uncharacterized protein</fullName>
    </submittedName>
</protein>
<organism evidence="2 3">
    <name type="scientific">Brassica carinata</name>
    <name type="common">Ethiopian mustard</name>
    <name type="synonym">Abyssinian cabbage</name>
    <dbReference type="NCBI Taxonomy" id="52824"/>
    <lineage>
        <taxon>Eukaryota</taxon>
        <taxon>Viridiplantae</taxon>
        <taxon>Streptophyta</taxon>
        <taxon>Embryophyta</taxon>
        <taxon>Tracheophyta</taxon>
        <taxon>Spermatophyta</taxon>
        <taxon>Magnoliopsida</taxon>
        <taxon>eudicotyledons</taxon>
        <taxon>Gunneridae</taxon>
        <taxon>Pentapetalae</taxon>
        <taxon>rosids</taxon>
        <taxon>malvids</taxon>
        <taxon>Brassicales</taxon>
        <taxon>Brassicaceae</taxon>
        <taxon>Brassiceae</taxon>
        <taxon>Brassica</taxon>
    </lineage>
</organism>
<evidence type="ECO:0000256" key="1">
    <source>
        <dbReference type="SAM" id="MobiDB-lite"/>
    </source>
</evidence>
<dbReference type="Proteomes" id="UP000886595">
    <property type="component" value="Unassembled WGS sequence"/>
</dbReference>
<feature type="compositionally biased region" description="Low complexity" evidence="1">
    <location>
        <begin position="69"/>
        <end position="78"/>
    </location>
</feature>